<dbReference type="OrthoDB" id="10022335at2759"/>
<dbReference type="Proteomes" id="UP000663845">
    <property type="component" value="Unassembled WGS sequence"/>
</dbReference>
<dbReference type="Proteomes" id="UP000663881">
    <property type="component" value="Unassembled WGS sequence"/>
</dbReference>
<feature type="chain" id="PRO_5035618828" evidence="2">
    <location>
        <begin position="26"/>
        <end position="104"/>
    </location>
</feature>
<name>A0A819LE02_9BILA</name>
<evidence type="ECO:0000256" key="1">
    <source>
        <dbReference type="SAM" id="MobiDB-lite"/>
    </source>
</evidence>
<proteinExistence type="predicted"/>
<evidence type="ECO:0000313" key="9">
    <source>
        <dbReference type="Proteomes" id="UP000663868"/>
    </source>
</evidence>
<feature type="signal peptide" evidence="2">
    <location>
        <begin position="1"/>
        <end position="25"/>
    </location>
</feature>
<dbReference type="AlphaFoldDB" id="A0A819LE02"/>
<feature type="compositionally biased region" description="Basic residues" evidence="1">
    <location>
        <begin position="81"/>
        <end position="95"/>
    </location>
</feature>
<dbReference type="Proteomes" id="UP000663844">
    <property type="component" value="Unassembled WGS sequence"/>
</dbReference>
<dbReference type="Proteomes" id="UP000663868">
    <property type="component" value="Unassembled WGS sequence"/>
</dbReference>
<dbReference type="EMBL" id="CAJNOE010000745">
    <property type="protein sequence ID" value="CAF1324184.1"/>
    <property type="molecule type" value="Genomic_DNA"/>
</dbReference>
<evidence type="ECO:0000313" key="6">
    <source>
        <dbReference type="EMBL" id="CAF3678362.1"/>
    </source>
</evidence>
<dbReference type="EMBL" id="CAJNON010000739">
    <property type="protein sequence ID" value="CAF1367001.1"/>
    <property type="molecule type" value="Genomic_DNA"/>
</dbReference>
<dbReference type="Proteomes" id="UP000663891">
    <property type="component" value="Unassembled WGS sequence"/>
</dbReference>
<dbReference type="EMBL" id="CAJOAY010001542">
    <property type="protein sequence ID" value="CAF3856465.1"/>
    <property type="molecule type" value="Genomic_DNA"/>
</dbReference>
<accession>A0A819LE02</accession>
<dbReference type="Proteomes" id="UP000663860">
    <property type="component" value="Unassembled WGS sequence"/>
</dbReference>
<dbReference type="EMBL" id="CAJOAZ010000581">
    <property type="protein sequence ID" value="CAF3678362.1"/>
    <property type="molecule type" value="Genomic_DNA"/>
</dbReference>
<protein>
    <submittedName>
        <fullName evidence="8">Uncharacterized protein</fullName>
    </submittedName>
</protein>
<evidence type="ECO:0000313" key="3">
    <source>
        <dbReference type="EMBL" id="CAF1297572.1"/>
    </source>
</evidence>
<evidence type="ECO:0000313" key="8">
    <source>
        <dbReference type="EMBL" id="CAF3964909.1"/>
    </source>
</evidence>
<sequence>MYITKYSILFICVIVSLVLLYCTNADSSEQQQQQEHFLETSDEDYDDLIDVYRRASLRPVVVHQRASLRPFTGKRASLRPVGKRASLRPFGKRASLRPPTYFGK</sequence>
<organism evidence="8 9">
    <name type="scientific">Adineta steineri</name>
    <dbReference type="NCBI Taxonomy" id="433720"/>
    <lineage>
        <taxon>Eukaryota</taxon>
        <taxon>Metazoa</taxon>
        <taxon>Spiralia</taxon>
        <taxon>Gnathifera</taxon>
        <taxon>Rotifera</taxon>
        <taxon>Eurotatoria</taxon>
        <taxon>Bdelloidea</taxon>
        <taxon>Adinetida</taxon>
        <taxon>Adinetidae</taxon>
        <taxon>Adineta</taxon>
    </lineage>
</organism>
<evidence type="ECO:0000313" key="5">
    <source>
        <dbReference type="EMBL" id="CAF1367001.1"/>
    </source>
</evidence>
<evidence type="ECO:0000256" key="2">
    <source>
        <dbReference type="SAM" id="SignalP"/>
    </source>
</evidence>
<evidence type="ECO:0000313" key="7">
    <source>
        <dbReference type="EMBL" id="CAF3856465.1"/>
    </source>
</evidence>
<reference evidence="8" key="1">
    <citation type="submission" date="2021-02" db="EMBL/GenBank/DDBJ databases">
        <authorList>
            <person name="Nowell W R."/>
        </authorList>
    </citation>
    <scope>NUCLEOTIDE SEQUENCE</scope>
</reference>
<dbReference type="EMBL" id="CAJOBB010002392">
    <property type="protein sequence ID" value="CAF3964909.1"/>
    <property type="molecule type" value="Genomic_DNA"/>
</dbReference>
<gene>
    <name evidence="4" type="ORF">IZO911_LOCUS35318</name>
    <name evidence="3" type="ORF">JYZ213_LOCUS32128</name>
    <name evidence="8" type="ORF">KXQ929_LOCUS26420</name>
    <name evidence="7" type="ORF">OKA104_LOCUS21793</name>
    <name evidence="6" type="ORF">OXD698_LOCUS10737</name>
    <name evidence="5" type="ORF">VCS650_LOCUS34640</name>
</gene>
<dbReference type="EMBL" id="CAJNOG010000563">
    <property type="protein sequence ID" value="CAF1297572.1"/>
    <property type="molecule type" value="Genomic_DNA"/>
</dbReference>
<keyword evidence="2" id="KW-0732">Signal</keyword>
<feature type="region of interest" description="Disordered" evidence="1">
    <location>
        <begin position="79"/>
        <end position="104"/>
    </location>
</feature>
<comment type="caution">
    <text evidence="8">The sequence shown here is derived from an EMBL/GenBank/DDBJ whole genome shotgun (WGS) entry which is preliminary data.</text>
</comment>
<evidence type="ECO:0000313" key="4">
    <source>
        <dbReference type="EMBL" id="CAF1324184.1"/>
    </source>
</evidence>